<feature type="compositionally biased region" description="Low complexity" evidence="2">
    <location>
        <begin position="573"/>
        <end position="585"/>
    </location>
</feature>
<protein>
    <submittedName>
        <fullName evidence="4">Kinesin motor domain-containing protein</fullName>
    </submittedName>
</protein>
<evidence type="ECO:0000259" key="3">
    <source>
        <dbReference type="PROSITE" id="PS50067"/>
    </source>
</evidence>
<feature type="region of interest" description="Disordered" evidence="2">
    <location>
        <begin position="499"/>
        <end position="586"/>
    </location>
</feature>
<evidence type="ECO:0000256" key="1">
    <source>
        <dbReference type="PROSITE-ProRule" id="PRU00283"/>
    </source>
</evidence>
<dbReference type="SUPFAM" id="SSF52540">
    <property type="entry name" value="P-loop containing nucleoside triphosphate hydrolases"/>
    <property type="match status" value="1"/>
</dbReference>
<dbReference type="GO" id="GO:0008017">
    <property type="term" value="F:microtubule binding"/>
    <property type="evidence" value="ECO:0007669"/>
    <property type="project" value="InterPro"/>
</dbReference>
<gene>
    <name evidence="4" type="ORF">TGP89_270210</name>
</gene>
<dbReference type="SMART" id="SM00129">
    <property type="entry name" value="KISc"/>
    <property type="match status" value="1"/>
</dbReference>
<dbReference type="VEuPathDB" id="ToxoDB:TGP89_270210"/>
<dbReference type="InterPro" id="IPR001752">
    <property type="entry name" value="Kinesin_motor_dom"/>
</dbReference>
<accession>A0A086L6F0</accession>
<feature type="compositionally biased region" description="Polar residues" evidence="2">
    <location>
        <begin position="815"/>
        <end position="828"/>
    </location>
</feature>
<feature type="compositionally biased region" description="Polar residues" evidence="2">
    <location>
        <begin position="76"/>
        <end position="93"/>
    </location>
</feature>
<comment type="similarity">
    <text evidence="1">Belongs to the TRAFAC class myosin-kinesin ATPase superfamily. Kinesin family.</text>
</comment>
<dbReference type="PANTHER" id="PTHR24115:SF996">
    <property type="entry name" value="PUTATIVE-RELATED"/>
    <property type="match status" value="1"/>
</dbReference>
<dbReference type="GO" id="GO:0005874">
    <property type="term" value="C:microtubule"/>
    <property type="evidence" value="ECO:0007669"/>
    <property type="project" value="TreeGrafter"/>
</dbReference>
<evidence type="ECO:0000313" key="5">
    <source>
        <dbReference type="Proteomes" id="UP000028828"/>
    </source>
</evidence>
<reference evidence="4 5" key="1">
    <citation type="submission" date="2014-03" db="EMBL/GenBank/DDBJ databases">
        <authorList>
            <person name="Sibley D."/>
            <person name="Venepally P."/>
            <person name="Karamycheva S."/>
            <person name="Hadjithomas M."/>
            <person name="Khan A."/>
            <person name="Brunk B."/>
            <person name="Roos D."/>
            <person name="Caler E."/>
            <person name="Lorenzi H."/>
        </authorList>
    </citation>
    <scope>NUCLEOTIDE SEQUENCE [LARGE SCALE GENOMIC DNA]</scope>
    <source>
        <strain evidence="5">p89</strain>
    </source>
</reference>
<dbReference type="GO" id="GO:0003777">
    <property type="term" value="F:microtubule motor activity"/>
    <property type="evidence" value="ECO:0007669"/>
    <property type="project" value="InterPro"/>
</dbReference>
<dbReference type="OrthoDB" id="123929at2759"/>
<dbReference type="GO" id="GO:0016887">
    <property type="term" value="F:ATP hydrolysis activity"/>
    <property type="evidence" value="ECO:0007669"/>
    <property type="project" value="TreeGrafter"/>
</dbReference>
<evidence type="ECO:0000256" key="2">
    <source>
        <dbReference type="SAM" id="MobiDB-lite"/>
    </source>
</evidence>
<dbReference type="PANTHER" id="PTHR24115">
    <property type="entry name" value="KINESIN-RELATED"/>
    <property type="match status" value="1"/>
</dbReference>
<dbReference type="PROSITE" id="PS50067">
    <property type="entry name" value="KINESIN_MOTOR_2"/>
    <property type="match status" value="1"/>
</dbReference>
<dbReference type="Gene3D" id="3.40.850.10">
    <property type="entry name" value="Kinesin motor domain"/>
    <property type="match status" value="2"/>
</dbReference>
<evidence type="ECO:0000313" key="4">
    <source>
        <dbReference type="EMBL" id="KFG52218.1"/>
    </source>
</evidence>
<dbReference type="PRINTS" id="PR00380">
    <property type="entry name" value="KINESINHEAVY"/>
</dbReference>
<feature type="compositionally biased region" description="Polar residues" evidence="2">
    <location>
        <begin position="611"/>
        <end position="620"/>
    </location>
</feature>
<comment type="caution">
    <text evidence="4">The sequence shown here is derived from an EMBL/GenBank/DDBJ whole genome shotgun (WGS) entry which is preliminary data.</text>
</comment>
<dbReference type="GO" id="GO:0007018">
    <property type="term" value="P:microtubule-based movement"/>
    <property type="evidence" value="ECO:0007669"/>
    <property type="project" value="InterPro"/>
</dbReference>
<proteinExistence type="inferred from homology"/>
<name>A0A086L6F0_TOXGO</name>
<feature type="region of interest" description="Disordered" evidence="2">
    <location>
        <begin position="793"/>
        <end position="828"/>
    </location>
</feature>
<feature type="region of interest" description="Disordered" evidence="2">
    <location>
        <begin position="599"/>
        <end position="627"/>
    </location>
</feature>
<dbReference type="Pfam" id="PF00225">
    <property type="entry name" value="Kinesin"/>
    <property type="match status" value="1"/>
</dbReference>
<feature type="domain" description="Kinesin motor" evidence="3">
    <location>
        <begin position="257"/>
        <end position="440"/>
    </location>
</feature>
<dbReference type="GO" id="GO:0005871">
    <property type="term" value="C:kinesin complex"/>
    <property type="evidence" value="ECO:0007669"/>
    <property type="project" value="TreeGrafter"/>
</dbReference>
<dbReference type="GO" id="GO:0005524">
    <property type="term" value="F:ATP binding"/>
    <property type="evidence" value="ECO:0007669"/>
    <property type="project" value="InterPro"/>
</dbReference>
<feature type="region of interest" description="Disordered" evidence="2">
    <location>
        <begin position="58"/>
        <end position="102"/>
    </location>
</feature>
<organism evidence="4 5">
    <name type="scientific">Toxoplasma gondii p89</name>
    <dbReference type="NCBI Taxonomy" id="943119"/>
    <lineage>
        <taxon>Eukaryota</taxon>
        <taxon>Sar</taxon>
        <taxon>Alveolata</taxon>
        <taxon>Apicomplexa</taxon>
        <taxon>Conoidasida</taxon>
        <taxon>Coccidia</taxon>
        <taxon>Eucoccidiorida</taxon>
        <taxon>Eimeriorina</taxon>
        <taxon>Sarcocystidae</taxon>
        <taxon>Toxoplasma</taxon>
    </lineage>
</organism>
<dbReference type="InterPro" id="IPR036961">
    <property type="entry name" value="Kinesin_motor_dom_sf"/>
</dbReference>
<dbReference type="EMBL" id="AEYI02000045">
    <property type="protein sequence ID" value="KFG52218.1"/>
    <property type="molecule type" value="Genomic_DNA"/>
</dbReference>
<dbReference type="InterPro" id="IPR027417">
    <property type="entry name" value="P-loop_NTPase"/>
</dbReference>
<sequence>MPTGNTLSACSDSTLSRPSVVPCVPCSLGPRRRSGSTTDRLAATRCHLVSPIQVIRGRDKRRTSVPAGRFNGGQSDGNYTSEDGYSRRASSQGAGIKKPSNAGAADERCVTRGFSAENVGGSERNISDKRVVVRIRGVGPRSSRNLALCVHPEDNTRVICHRGTCLQEFRFSRVFADPESNDDIYHEIGGPQIVEAIGLGVKETVLAYGQTGIEIFGEALYDLLPECETDRRTGAPLIVRHEECFIKTSKFTYKVCTVDDEQTALDLLEDARQQRRVGDSHLNSRSSRSHAVVQFFVHTRVSEGRASELLKRPVIPERPVGECAFYGVLTLVDLAGCEREAPSYLPRRLYTGNGYKDESKAGCCSRSLNASISTLNRLIRKMQTSTLDESDRRQSALNRVLFDYLQPECGVCMIFCLNPEASELQVSLSTLSIASESRLIPCWRRQYFLPLGPLREYYNESVICQSVNPISDLIKARHPTVSQDTGSFLSSSGSHCSNAVDSAVRGRPSSVGIRPYQQSKHKVEVEGRRPGVTSDDLFPVRSSDPPDASPLKPRQRRASDIPVCSSPPSSPLGTEESTQSSGSGSNAWVVKMRSQSSSSFQLPCCPRRKNMGTQTNSSGASHPISDIGAGGQKVVSAVPSEALGAPPCSGVLHVSVLNAASLEEILRNARAFTPDVLQRALEQQGRRCELRAHSDGTKGDGISTDTGRVIRHLSEAQAIPVQLGSNAGTNMYLLVPASSNAMSATQRGGAKQSGCEGRFSRGSTDGDPGNDVSSCVVESDISSVDSCSLAPKARHSSQSSSSINSSNVFPVTEATPESSLTPRLSRPVTETNIEQCTSSPLLPSLCSGSNNISLRSASDEGMSLKLSLFAGVSEGVNAETQPVQGPAAVTGTAVKSAHRDNRSPCFSFVKNKPIVNSDEGVPCGGPAEQRTSSCERQLVGSEWEQRDQTSEPLGIHKAKVIGRLQQSPCSMGYVMPQRTRDLPFPTFTAPAGCSGQRPHATVSDHVAETAEKHPVGPLSAAPRPPFQCCCVRQHKELWRDIELRKEQQRREERRIQAQIDLIENQLLSLAHQPGPSWTFVPSRLHRPESRLESLNESSAANTYTVDTLLLAHRLLLNSYRCTTAATSPVCPACEGPGGCPELPKRRSFSSLSKNGAATEQQRTLLSRRMDHGAGVEHACEETAADSTCQPISSAGIRGSHRQQATSCVQHALTVSENDAQDQRSKPHHVAHRGLSEFHATNDGASIGGVTGGHQHRQVSDEFLPGTSEGDLLFSSNPGSTFRSPCEAETSDNVENYLGEIGRNL</sequence>
<dbReference type="Proteomes" id="UP000028828">
    <property type="component" value="Unassembled WGS sequence"/>
</dbReference>
<feature type="compositionally biased region" description="Low complexity" evidence="2">
    <location>
        <begin position="796"/>
        <end position="807"/>
    </location>
</feature>
<comment type="caution">
    <text evidence="1">Lacks conserved residue(s) required for the propagation of feature annotation.</text>
</comment>
<dbReference type="InterPro" id="IPR027640">
    <property type="entry name" value="Kinesin-like_fam"/>
</dbReference>
<feature type="region of interest" description="Disordered" evidence="2">
    <location>
        <begin position="744"/>
        <end position="775"/>
    </location>
</feature>